<accession>A0ABQ7BVL5</accession>
<evidence type="ECO:0000313" key="3">
    <source>
        <dbReference type="EMBL" id="KAF3543367.1"/>
    </source>
</evidence>
<evidence type="ECO:0000259" key="2">
    <source>
        <dbReference type="Pfam" id="PF02721"/>
    </source>
</evidence>
<protein>
    <recommendedName>
        <fullName evidence="2">Replication protein A 70 kDa DNA-binding subunit B/D first OB fold domain-containing protein</fullName>
    </recommendedName>
</protein>
<feature type="domain" description="Replication protein A 70 kDa DNA-binding subunit B/D first OB fold" evidence="2">
    <location>
        <begin position="8"/>
        <end position="109"/>
    </location>
</feature>
<dbReference type="PANTHER" id="PTHR47165">
    <property type="entry name" value="OS03G0429900 PROTEIN"/>
    <property type="match status" value="1"/>
</dbReference>
<gene>
    <name evidence="3" type="ORF">DY000_02006887</name>
</gene>
<dbReference type="CDD" id="cd04481">
    <property type="entry name" value="RPA1_DBD_B_like"/>
    <property type="match status" value="1"/>
</dbReference>
<dbReference type="InterPro" id="IPR003871">
    <property type="entry name" value="RFA1B/D_OB_1st"/>
</dbReference>
<feature type="region of interest" description="Disordered" evidence="1">
    <location>
        <begin position="411"/>
        <end position="433"/>
    </location>
</feature>
<comment type="caution">
    <text evidence="3">The sequence shown here is derived from an EMBL/GenBank/DDBJ whole genome shotgun (WGS) entry which is preliminary data.</text>
</comment>
<dbReference type="CDD" id="cd04480">
    <property type="entry name" value="RPA1_DBD_A_like"/>
    <property type="match status" value="1"/>
</dbReference>
<evidence type="ECO:0000256" key="1">
    <source>
        <dbReference type="SAM" id="MobiDB-lite"/>
    </source>
</evidence>
<reference evidence="3 4" key="1">
    <citation type="journal article" date="2020" name="BMC Genomics">
        <title>Intraspecific diversification of the crop wild relative Brassica cretica Lam. using demographic model selection.</title>
        <authorList>
            <person name="Kioukis A."/>
            <person name="Michalopoulou V.A."/>
            <person name="Briers L."/>
            <person name="Pirintsos S."/>
            <person name="Studholme D.J."/>
            <person name="Pavlidis P."/>
            <person name="Sarris P.F."/>
        </authorList>
    </citation>
    <scope>NUCLEOTIDE SEQUENCE [LARGE SCALE GENOMIC DNA]</scope>
    <source>
        <strain evidence="4">cv. PFS-1207/04</strain>
    </source>
</reference>
<dbReference type="PANTHER" id="PTHR47165:SF4">
    <property type="entry name" value="OS03G0429900 PROTEIN"/>
    <property type="match status" value="1"/>
</dbReference>
<name>A0ABQ7BVL5_BRACR</name>
<organism evidence="3 4">
    <name type="scientific">Brassica cretica</name>
    <name type="common">Mustard</name>
    <dbReference type="NCBI Taxonomy" id="69181"/>
    <lineage>
        <taxon>Eukaryota</taxon>
        <taxon>Viridiplantae</taxon>
        <taxon>Streptophyta</taxon>
        <taxon>Embryophyta</taxon>
        <taxon>Tracheophyta</taxon>
        <taxon>Spermatophyta</taxon>
        <taxon>Magnoliopsida</taxon>
        <taxon>eudicotyledons</taxon>
        <taxon>Gunneridae</taxon>
        <taxon>Pentapetalae</taxon>
        <taxon>rosids</taxon>
        <taxon>malvids</taxon>
        <taxon>Brassicales</taxon>
        <taxon>Brassicaceae</taxon>
        <taxon>Brassiceae</taxon>
        <taxon>Brassica</taxon>
    </lineage>
</organism>
<feature type="compositionally biased region" description="Polar residues" evidence="1">
    <location>
        <begin position="413"/>
        <end position="422"/>
    </location>
</feature>
<dbReference type="Gene3D" id="2.40.50.140">
    <property type="entry name" value="Nucleic acid-binding proteins"/>
    <property type="match status" value="3"/>
</dbReference>
<sequence length="463" mass="52896">MSRVQKVSYLSELKSYRIDCSIQVKVLHTWKQTNAGYVETLEIVFDDKKGDKIQATCKHACLISLGSKCVGGEWKNIRNFSVTDAKGHYRTTKHLKKIAFINLTKISDCDYHNKDMFLSLMDFEKVLSGKEKTSFLIDVIGQDLDVGELQIIQCQNGKILKKIEFTLRDMSDQCLACCLWGKFVEMLEPYSEESQMGVVVCLIMFAKIGSFREVVINPTIQEADDLKEAFKYDDSSMSMVESNQDDNQMVKAEKKINIYRWNDTEANFWCEKCDMIITNVKPKFKLHLMLKDDTDIAKFLLLDVIANMIVDESATKILNESATKILNGSLDEIEDPELLPRSIKDVLGKTFKFGITIEKENIDYGVEYYKVFKVWPIANLITVGEMSNTTSAKETTLTIGDEGSQMIEGEESSVLNTPSSKCAQEERDEVPKLTSTSKKLSLLLHQRRCVLRLSRLRSFQKRR</sequence>
<dbReference type="Pfam" id="PF02721">
    <property type="entry name" value="DUF223"/>
    <property type="match status" value="1"/>
</dbReference>
<dbReference type="EMBL" id="QGKV02000832">
    <property type="protein sequence ID" value="KAF3543367.1"/>
    <property type="molecule type" value="Genomic_DNA"/>
</dbReference>
<dbReference type="InterPro" id="IPR012340">
    <property type="entry name" value="NA-bd_OB-fold"/>
</dbReference>
<dbReference type="Proteomes" id="UP000266723">
    <property type="component" value="Unassembled WGS sequence"/>
</dbReference>
<evidence type="ECO:0000313" key="4">
    <source>
        <dbReference type="Proteomes" id="UP000266723"/>
    </source>
</evidence>
<dbReference type="SUPFAM" id="SSF50249">
    <property type="entry name" value="Nucleic acid-binding proteins"/>
    <property type="match status" value="3"/>
</dbReference>
<keyword evidence="4" id="KW-1185">Reference proteome</keyword>
<proteinExistence type="predicted"/>